<accession>A0A2L2XKZ1</accession>
<comment type="caution">
    <text evidence="1">The sequence shown here is derived from an EMBL/GenBank/DDBJ whole genome shotgun (WGS) entry which is preliminary data.</text>
</comment>
<dbReference type="EMBL" id="BFAV01000142">
    <property type="protein sequence ID" value="GBF34601.1"/>
    <property type="molecule type" value="Genomic_DNA"/>
</dbReference>
<keyword evidence="2" id="KW-1185">Reference proteome</keyword>
<proteinExistence type="predicted"/>
<organism evidence="1 2">
    <name type="scientific">Desulfocucumis palustris</name>
    <dbReference type="NCBI Taxonomy" id="1898651"/>
    <lineage>
        <taxon>Bacteria</taxon>
        <taxon>Bacillati</taxon>
        <taxon>Bacillota</taxon>
        <taxon>Clostridia</taxon>
        <taxon>Eubacteriales</taxon>
        <taxon>Desulfocucumaceae</taxon>
        <taxon>Desulfocucumis</taxon>
    </lineage>
</organism>
<gene>
    <name evidence="1" type="ORF">DCCM_3720</name>
</gene>
<protein>
    <submittedName>
        <fullName evidence="1">Uncharacterized protein</fullName>
    </submittedName>
</protein>
<dbReference type="AlphaFoldDB" id="A0A2L2XKZ1"/>
<evidence type="ECO:0000313" key="1">
    <source>
        <dbReference type="EMBL" id="GBF34601.1"/>
    </source>
</evidence>
<evidence type="ECO:0000313" key="2">
    <source>
        <dbReference type="Proteomes" id="UP000239549"/>
    </source>
</evidence>
<dbReference type="Proteomes" id="UP000239549">
    <property type="component" value="Unassembled WGS sequence"/>
</dbReference>
<reference evidence="2" key="1">
    <citation type="submission" date="2018-02" db="EMBL/GenBank/DDBJ databases">
        <title>Genome sequence of Desulfocucumis palustris strain NAW-5.</title>
        <authorList>
            <person name="Watanabe M."/>
            <person name="Kojima H."/>
            <person name="Fukui M."/>
        </authorList>
    </citation>
    <scope>NUCLEOTIDE SEQUENCE [LARGE SCALE GENOMIC DNA]</scope>
    <source>
        <strain evidence="2">NAW-5</strain>
    </source>
</reference>
<sequence length="48" mass="5403">MSSGSSLFIHNCWNSRRVMFYIRQLSPGIAGAAADNRNKGFCSDFFEL</sequence>
<name>A0A2L2XKZ1_9FIRM</name>